<proteinExistence type="predicted"/>
<reference evidence="6 7" key="1">
    <citation type="submission" date="2020-05" db="EMBL/GenBank/DDBJ databases">
        <title>Vigna angularis (adzuki bean) Var. LongXiaoDou No. 4 denovo assembly.</title>
        <authorList>
            <person name="Xiang H."/>
        </authorList>
    </citation>
    <scope>NUCLEOTIDE SEQUENCE [LARGE SCALE GENOMIC DNA]</scope>
    <source>
        <tissue evidence="6">Leaf</tissue>
    </source>
</reference>
<dbReference type="EMBL" id="JABFOF010000011">
    <property type="protein sequence ID" value="KAG2372060.1"/>
    <property type="molecule type" value="Genomic_DNA"/>
</dbReference>
<organism evidence="6 7">
    <name type="scientific">Phaseolus angularis</name>
    <name type="common">Azuki bean</name>
    <name type="synonym">Vigna angularis</name>
    <dbReference type="NCBI Taxonomy" id="3914"/>
    <lineage>
        <taxon>Eukaryota</taxon>
        <taxon>Viridiplantae</taxon>
        <taxon>Streptophyta</taxon>
        <taxon>Embryophyta</taxon>
        <taxon>Tracheophyta</taxon>
        <taxon>Spermatophyta</taxon>
        <taxon>Magnoliopsida</taxon>
        <taxon>eudicotyledons</taxon>
        <taxon>Gunneridae</taxon>
        <taxon>Pentapetalae</taxon>
        <taxon>rosids</taxon>
        <taxon>fabids</taxon>
        <taxon>Fabales</taxon>
        <taxon>Fabaceae</taxon>
        <taxon>Papilionoideae</taxon>
        <taxon>50 kb inversion clade</taxon>
        <taxon>NPAAA clade</taxon>
        <taxon>indigoferoid/millettioid clade</taxon>
        <taxon>Phaseoleae</taxon>
        <taxon>Vigna</taxon>
    </lineage>
</organism>
<evidence type="ECO:0000256" key="5">
    <source>
        <dbReference type="ARBA" id="ARBA00023180"/>
    </source>
</evidence>
<dbReference type="Proteomes" id="UP000743370">
    <property type="component" value="Unassembled WGS sequence"/>
</dbReference>
<accession>A0A8T0JIQ3</accession>
<keyword evidence="3" id="KW-0808">Transferase</keyword>
<dbReference type="PANTHER" id="PTHR37391">
    <property type="entry name" value="E3 UBIQUITIN-PROTEIN LIGASE"/>
    <property type="match status" value="1"/>
</dbReference>
<keyword evidence="2" id="KW-0328">Glycosyltransferase</keyword>
<evidence type="ECO:0000256" key="2">
    <source>
        <dbReference type="ARBA" id="ARBA00022676"/>
    </source>
</evidence>
<evidence type="ECO:0000256" key="1">
    <source>
        <dbReference type="ARBA" id="ARBA00004606"/>
    </source>
</evidence>
<gene>
    <name evidence="6" type="ORF">HKW66_Vig0210720</name>
</gene>
<comment type="subcellular location">
    <subcellularLocation>
        <location evidence="1">Membrane</location>
        <topology evidence="1">Single-pass type II membrane protein</topology>
    </subcellularLocation>
</comment>
<name>A0A8T0JIQ3_PHAAN</name>
<evidence type="ECO:0000256" key="3">
    <source>
        <dbReference type="ARBA" id="ARBA00022679"/>
    </source>
</evidence>
<comment type="caution">
    <text evidence="6">The sequence shown here is derived from an EMBL/GenBank/DDBJ whole genome shotgun (WGS) entry which is preliminary data.</text>
</comment>
<evidence type="ECO:0000313" key="6">
    <source>
        <dbReference type="EMBL" id="KAG2372060.1"/>
    </source>
</evidence>
<dbReference type="Pfam" id="PF02485">
    <property type="entry name" value="Branch"/>
    <property type="match status" value="1"/>
</dbReference>
<keyword evidence="4" id="KW-0472">Membrane</keyword>
<protein>
    <submittedName>
        <fullName evidence="6">Uncharacterized protein</fullName>
    </submittedName>
</protein>
<dbReference type="AlphaFoldDB" id="A0A8T0JIQ3"/>
<dbReference type="GO" id="GO:0016757">
    <property type="term" value="F:glycosyltransferase activity"/>
    <property type="evidence" value="ECO:0007669"/>
    <property type="project" value="UniProtKB-KW"/>
</dbReference>
<dbReference type="PANTHER" id="PTHR37391:SF2">
    <property type="entry name" value="E3 UBIQUITIN-PROTEIN LIGASE"/>
    <property type="match status" value="1"/>
</dbReference>
<keyword evidence="5" id="KW-0325">Glycoprotein</keyword>
<evidence type="ECO:0000313" key="7">
    <source>
        <dbReference type="Proteomes" id="UP000743370"/>
    </source>
</evidence>
<dbReference type="GO" id="GO:0016020">
    <property type="term" value="C:membrane"/>
    <property type="evidence" value="ECO:0007669"/>
    <property type="project" value="UniProtKB-SubCell"/>
</dbReference>
<evidence type="ECO:0000256" key="4">
    <source>
        <dbReference type="ARBA" id="ARBA00023136"/>
    </source>
</evidence>
<dbReference type="InterPro" id="IPR003406">
    <property type="entry name" value="Glyco_trans_14"/>
</dbReference>
<sequence>MCCLLSTTLLDDPANTYFALLSQNCVPLHSFSYTYHFLLVSPSFDSSDPESSRISIRLKYKFDNGNSRIEFSGNNLRALWPRDGKPEKRRKVGGVVVDVERNEDIELVLPPLFDDCTKVLEAEDQIVARDFAQKSKIDRKLILTRTRFCP</sequence>